<accession>A0A5E4N774</accession>
<feature type="transmembrane region" description="Helical" evidence="2">
    <location>
        <begin position="28"/>
        <end position="46"/>
    </location>
</feature>
<dbReference type="EMBL" id="CABPRJ010001465">
    <property type="protein sequence ID" value="VVC38229.1"/>
    <property type="molecule type" value="Genomic_DNA"/>
</dbReference>
<evidence type="ECO:0000313" key="4">
    <source>
        <dbReference type="Proteomes" id="UP000325440"/>
    </source>
</evidence>
<evidence type="ECO:0000256" key="2">
    <source>
        <dbReference type="SAM" id="Phobius"/>
    </source>
</evidence>
<reference evidence="3 4" key="1">
    <citation type="submission" date="2019-08" db="EMBL/GenBank/DDBJ databases">
        <authorList>
            <person name="Alioto T."/>
            <person name="Alioto T."/>
            <person name="Gomez Garrido J."/>
        </authorList>
    </citation>
    <scope>NUCLEOTIDE SEQUENCE [LARGE SCALE GENOMIC DNA]</scope>
</reference>
<feature type="compositionally biased region" description="Polar residues" evidence="1">
    <location>
        <begin position="543"/>
        <end position="559"/>
    </location>
</feature>
<feature type="compositionally biased region" description="Basic residues" evidence="1">
    <location>
        <begin position="485"/>
        <end position="501"/>
    </location>
</feature>
<feature type="compositionally biased region" description="Gly residues" evidence="1">
    <location>
        <begin position="305"/>
        <end position="319"/>
    </location>
</feature>
<feature type="region of interest" description="Disordered" evidence="1">
    <location>
        <begin position="231"/>
        <end position="268"/>
    </location>
</feature>
<evidence type="ECO:0000313" key="3">
    <source>
        <dbReference type="EMBL" id="VVC38229.1"/>
    </source>
</evidence>
<feature type="region of interest" description="Disordered" evidence="1">
    <location>
        <begin position="298"/>
        <end position="344"/>
    </location>
</feature>
<sequence>MAVERKIRNEAMDLLVILCVLNLRRKKIYIYIFYFVLVSSSSHAPFPVKVQDVVNHLESVRVHHSPDKLFEKPPQQDHGKPSDNTCPVIHALPDSLGAQHIDLTSTQVVHAERKPLNPAVSLLRHQEQEHRNGGAQTSSTSASEDYGWEAMLQQYQQQPDYTPYGGYGVQPNSGYFNYAATESSWYGSPSSVGGSGGDHTLMHGGLSHNSCNTHIGDSAGNFLNHGYHQTTSTAGATSSSAESFAASNNHPGVSGVNMDPMADFLGGHQNMNETDKIIKEESIDWLSTIINNDEVDQQGNRQDLGEGGGGSSGGGGSGNGKLAVGDLPPHKGGQESNGRLPNFHQAFGSTEIGRFSQHEYYEPPKDTDQISGECQGQQGPTRVAGGTGVGRSEEHQQPSTVTFEPPRQQNRRGRTQRGGGQHRRNSKQTRTAVAAAAAAAAAAAQQYVGGYDVTGSTMVTGTGRHQHQMPPYHHHHHDPYGRNQQHAHQRYHHQEYHHHHQQPPPSPSYQHHQQEYYPRPYDRMHHGYQQQQQQQQLLPPQPSTNHQSSYYNNNREQSYTGGGGSYNRFHSCCSTEHSSIARPNHHHNYGGGGPGQYYGDYNTSYSQW</sequence>
<feature type="region of interest" description="Disordered" evidence="1">
    <location>
        <begin position="459"/>
        <end position="513"/>
    </location>
</feature>
<keyword evidence="2" id="KW-1133">Transmembrane helix</keyword>
<keyword evidence="2" id="KW-0812">Transmembrane</keyword>
<gene>
    <name evidence="3" type="ORF">CINCED_3A018047</name>
</gene>
<feature type="region of interest" description="Disordered" evidence="1">
    <location>
        <begin position="525"/>
        <end position="563"/>
    </location>
</feature>
<feature type="compositionally biased region" description="Basic and acidic residues" evidence="1">
    <location>
        <begin position="66"/>
        <end position="81"/>
    </location>
</feature>
<dbReference type="Proteomes" id="UP000325440">
    <property type="component" value="Unassembled WGS sequence"/>
</dbReference>
<keyword evidence="4" id="KW-1185">Reference proteome</keyword>
<protein>
    <submittedName>
        <fullName evidence="3">Uncharacterized protein</fullName>
    </submittedName>
</protein>
<feature type="compositionally biased region" description="Polar residues" evidence="1">
    <location>
        <begin position="369"/>
        <end position="380"/>
    </location>
</feature>
<keyword evidence="2" id="KW-0472">Membrane</keyword>
<feature type="region of interest" description="Disordered" evidence="1">
    <location>
        <begin position="66"/>
        <end position="85"/>
    </location>
</feature>
<name>A0A5E4N774_9HEMI</name>
<feature type="compositionally biased region" description="Basic residues" evidence="1">
    <location>
        <begin position="464"/>
        <end position="477"/>
    </location>
</feature>
<feature type="compositionally biased region" description="Low complexity" evidence="1">
    <location>
        <begin position="231"/>
        <end position="247"/>
    </location>
</feature>
<dbReference type="AlphaFoldDB" id="A0A5E4N774"/>
<feature type="compositionally biased region" description="Basic residues" evidence="1">
    <location>
        <begin position="409"/>
        <end position="427"/>
    </location>
</feature>
<proteinExistence type="predicted"/>
<feature type="region of interest" description="Disordered" evidence="1">
    <location>
        <begin position="361"/>
        <end position="432"/>
    </location>
</feature>
<feature type="compositionally biased region" description="Low complexity" evidence="1">
    <location>
        <begin position="529"/>
        <end position="538"/>
    </location>
</feature>
<evidence type="ECO:0000256" key="1">
    <source>
        <dbReference type="SAM" id="MobiDB-lite"/>
    </source>
</evidence>
<organism evidence="3 4">
    <name type="scientific">Cinara cedri</name>
    <dbReference type="NCBI Taxonomy" id="506608"/>
    <lineage>
        <taxon>Eukaryota</taxon>
        <taxon>Metazoa</taxon>
        <taxon>Ecdysozoa</taxon>
        <taxon>Arthropoda</taxon>
        <taxon>Hexapoda</taxon>
        <taxon>Insecta</taxon>
        <taxon>Pterygota</taxon>
        <taxon>Neoptera</taxon>
        <taxon>Paraneoptera</taxon>
        <taxon>Hemiptera</taxon>
        <taxon>Sternorrhyncha</taxon>
        <taxon>Aphidomorpha</taxon>
        <taxon>Aphidoidea</taxon>
        <taxon>Aphididae</taxon>
        <taxon>Lachninae</taxon>
        <taxon>Cinara</taxon>
    </lineage>
</organism>
<dbReference type="OrthoDB" id="6247875at2759"/>